<evidence type="ECO:0000313" key="2">
    <source>
        <dbReference type="Proteomes" id="UP000515917"/>
    </source>
</evidence>
<gene>
    <name evidence="1" type="ORF">C1H71_17140</name>
</gene>
<protein>
    <submittedName>
        <fullName evidence="1">Uncharacterized protein</fullName>
    </submittedName>
</protein>
<accession>A0A7G3GDF8</accession>
<dbReference type="AlphaFoldDB" id="A0A7G3GDF8"/>
<name>A0A7G3GDF8_9NEIS</name>
<dbReference type="EMBL" id="CP025781">
    <property type="protein sequence ID" value="QBC45092.1"/>
    <property type="molecule type" value="Genomic_DNA"/>
</dbReference>
<evidence type="ECO:0000313" key="1">
    <source>
        <dbReference type="EMBL" id="QBC45092.1"/>
    </source>
</evidence>
<keyword evidence="2" id="KW-1185">Reference proteome</keyword>
<reference evidence="1 2" key="1">
    <citation type="submission" date="2018-01" db="EMBL/GenBank/DDBJ databases">
        <title>Genome sequence of Iodobacter sp. strain PCH194 isolated from Indian Trans-Himalaya.</title>
        <authorList>
            <person name="Kumar V."/>
            <person name="Thakur V."/>
            <person name="Kumar S."/>
            <person name="Singh D."/>
        </authorList>
    </citation>
    <scope>NUCLEOTIDE SEQUENCE [LARGE SCALE GENOMIC DNA]</scope>
    <source>
        <strain evidence="1 2">PCH194</strain>
    </source>
</reference>
<sequence>MEKGVVEKNIQDSRRLICLEAQSIKFSSFDALNAWLAERFRALWGALRHPEFKSLSIAEMLEQECLEMMLMPTQFDGYVEHLARVSSTCLITVSLNRYLVLCECV</sequence>
<dbReference type="Proteomes" id="UP000515917">
    <property type="component" value="Chromosome"/>
</dbReference>
<proteinExistence type="predicted"/>
<dbReference type="KEGG" id="ifl:C1H71_17140"/>
<organism evidence="1 2">
    <name type="scientific">Iodobacter fluviatilis</name>
    <dbReference type="NCBI Taxonomy" id="537"/>
    <lineage>
        <taxon>Bacteria</taxon>
        <taxon>Pseudomonadati</taxon>
        <taxon>Pseudomonadota</taxon>
        <taxon>Betaproteobacteria</taxon>
        <taxon>Neisseriales</taxon>
        <taxon>Chitinibacteraceae</taxon>
        <taxon>Iodobacter</taxon>
    </lineage>
</organism>